<feature type="transmembrane region" description="Helical" evidence="7">
    <location>
        <begin position="152"/>
        <end position="172"/>
    </location>
</feature>
<keyword evidence="5 7" id="KW-1133">Transmembrane helix</keyword>
<feature type="transmembrane region" description="Helical" evidence="7">
    <location>
        <begin position="310"/>
        <end position="332"/>
    </location>
</feature>
<dbReference type="GO" id="GO:0005886">
    <property type="term" value="C:plasma membrane"/>
    <property type="evidence" value="ECO:0007669"/>
    <property type="project" value="UniProtKB-SubCell"/>
</dbReference>
<keyword evidence="4 7" id="KW-0812">Transmembrane</keyword>
<feature type="transmembrane region" description="Helical" evidence="7">
    <location>
        <begin position="84"/>
        <end position="100"/>
    </location>
</feature>
<sequence>MINLSNKLNNYKMVDIVKYIAAIMVICIHCNPITSQEPLNFFIKNIVCRIAVPFFFISSAYFVRKGSDHKEKYIKNYLKKLGKSYLAWSILFIYVGISWINEHLGYSGFLLIISFFFGLLQVGVYYHLWYIPAMIFSLFIVNKALKYISYKTVFLISILLFMFGSLETYYGFLPAGILKNTFDGIIQLIFTTRTGLLFGSIFVTIGFFIYDYQERLQSLLKFLPFLTILFSFLLMVEGFFLFNVERLDMNFLLMLIPFSFFFFLWILSSSIKIKIDTKKIRELSMYYYFVHPVCIILVEETGKGYQLSWLRSGVISFFLIVLFTHFLSLIIIEIRKKARSRKQIFLAGFLGIFVTFPVGILFFVNRVDNINVKYEMVPCLWFVFSFVVYYLLQKRKKIKAVN</sequence>
<dbReference type="GO" id="GO:0009246">
    <property type="term" value="P:enterobacterial common antigen biosynthetic process"/>
    <property type="evidence" value="ECO:0007669"/>
    <property type="project" value="TreeGrafter"/>
</dbReference>
<evidence type="ECO:0000256" key="2">
    <source>
        <dbReference type="ARBA" id="ARBA00007400"/>
    </source>
</evidence>
<feature type="transmembrane region" description="Helical" evidence="7">
    <location>
        <begin position="280"/>
        <end position="298"/>
    </location>
</feature>
<evidence type="ECO:0000256" key="3">
    <source>
        <dbReference type="ARBA" id="ARBA00022475"/>
    </source>
</evidence>
<name>A0AA91JNL0_9ENTE</name>
<comment type="similarity">
    <text evidence="2">Belongs to the acyltransferase 3 family.</text>
</comment>
<dbReference type="PANTHER" id="PTHR40074">
    <property type="entry name" value="O-ACETYLTRANSFERASE WECH"/>
    <property type="match status" value="1"/>
</dbReference>
<dbReference type="PANTHER" id="PTHR40074:SF2">
    <property type="entry name" value="O-ACETYLTRANSFERASE WECH"/>
    <property type="match status" value="1"/>
</dbReference>
<keyword evidence="3" id="KW-1003">Cell membrane</keyword>
<dbReference type="AlphaFoldDB" id="A0AA91JNL0"/>
<organism evidence="9 10">
    <name type="scientific">Enterococcus silesiacus</name>
    <dbReference type="NCBI Taxonomy" id="332949"/>
    <lineage>
        <taxon>Bacteria</taxon>
        <taxon>Bacillati</taxon>
        <taxon>Bacillota</taxon>
        <taxon>Bacilli</taxon>
        <taxon>Lactobacillales</taxon>
        <taxon>Enterococcaceae</taxon>
        <taxon>Enterococcus</taxon>
    </lineage>
</organism>
<feature type="transmembrane region" description="Helical" evidence="7">
    <location>
        <begin position="249"/>
        <end position="268"/>
    </location>
</feature>
<feature type="transmembrane region" description="Helical" evidence="7">
    <location>
        <begin position="16"/>
        <end position="35"/>
    </location>
</feature>
<evidence type="ECO:0000256" key="7">
    <source>
        <dbReference type="SAM" id="Phobius"/>
    </source>
</evidence>
<gene>
    <name evidence="9" type="ORF">RV15_GL001044</name>
</gene>
<reference evidence="9 10" key="1">
    <citation type="submission" date="2014-12" db="EMBL/GenBank/DDBJ databases">
        <title>Draft genome sequences of 29 type strains of Enterococci.</title>
        <authorList>
            <person name="Zhong Z."/>
            <person name="Sun Z."/>
            <person name="Liu W."/>
            <person name="Zhang W."/>
            <person name="Zhang H."/>
        </authorList>
    </citation>
    <scope>NUCLEOTIDE SEQUENCE [LARGE SCALE GENOMIC DNA]</scope>
    <source>
        <strain evidence="9 10">DSM 22801</strain>
    </source>
</reference>
<dbReference type="GO" id="GO:0016413">
    <property type="term" value="F:O-acetyltransferase activity"/>
    <property type="evidence" value="ECO:0007669"/>
    <property type="project" value="TreeGrafter"/>
</dbReference>
<accession>A0AA91JNL0</accession>
<feature type="transmembrane region" description="Helical" evidence="7">
    <location>
        <begin position="222"/>
        <end position="243"/>
    </location>
</feature>
<dbReference type="EMBL" id="JXLC01000018">
    <property type="protein sequence ID" value="OJG90693.1"/>
    <property type="molecule type" value="Genomic_DNA"/>
</dbReference>
<keyword evidence="6 7" id="KW-0472">Membrane</keyword>
<feature type="domain" description="Acyltransferase 3" evidence="8">
    <location>
        <begin position="14"/>
        <end position="331"/>
    </location>
</feature>
<comment type="caution">
    <text evidence="9">The sequence shown here is derived from an EMBL/GenBank/DDBJ whole genome shotgun (WGS) entry which is preliminary data.</text>
</comment>
<feature type="transmembrane region" description="Helical" evidence="7">
    <location>
        <begin position="41"/>
        <end position="63"/>
    </location>
</feature>
<feature type="transmembrane region" description="Helical" evidence="7">
    <location>
        <begin position="184"/>
        <end position="210"/>
    </location>
</feature>
<comment type="subcellular location">
    <subcellularLocation>
        <location evidence="1">Cell membrane</location>
        <topology evidence="1">Multi-pass membrane protein</topology>
    </subcellularLocation>
</comment>
<feature type="transmembrane region" description="Helical" evidence="7">
    <location>
        <begin position="344"/>
        <end position="363"/>
    </location>
</feature>
<dbReference type="Proteomes" id="UP000183039">
    <property type="component" value="Unassembled WGS sequence"/>
</dbReference>
<feature type="transmembrane region" description="Helical" evidence="7">
    <location>
        <begin position="375"/>
        <end position="392"/>
    </location>
</feature>
<evidence type="ECO:0000256" key="5">
    <source>
        <dbReference type="ARBA" id="ARBA00022989"/>
    </source>
</evidence>
<dbReference type="InterPro" id="IPR002656">
    <property type="entry name" value="Acyl_transf_3_dom"/>
</dbReference>
<proteinExistence type="inferred from homology"/>
<feature type="transmembrane region" description="Helical" evidence="7">
    <location>
        <begin position="106"/>
        <end position="131"/>
    </location>
</feature>
<evidence type="ECO:0000313" key="9">
    <source>
        <dbReference type="EMBL" id="OJG90693.1"/>
    </source>
</evidence>
<evidence type="ECO:0000256" key="4">
    <source>
        <dbReference type="ARBA" id="ARBA00022692"/>
    </source>
</evidence>
<dbReference type="Pfam" id="PF01757">
    <property type="entry name" value="Acyl_transf_3"/>
    <property type="match status" value="1"/>
</dbReference>
<evidence type="ECO:0000256" key="6">
    <source>
        <dbReference type="ARBA" id="ARBA00023136"/>
    </source>
</evidence>
<evidence type="ECO:0000313" key="10">
    <source>
        <dbReference type="Proteomes" id="UP000183039"/>
    </source>
</evidence>
<evidence type="ECO:0000259" key="8">
    <source>
        <dbReference type="Pfam" id="PF01757"/>
    </source>
</evidence>
<evidence type="ECO:0000256" key="1">
    <source>
        <dbReference type="ARBA" id="ARBA00004651"/>
    </source>
</evidence>
<protein>
    <recommendedName>
        <fullName evidence="8">Acyltransferase 3 domain-containing protein</fullName>
    </recommendedName>
</protein>